<protein>
    <submittedName>
        <fullName evidence="1">Glyoxalase-like domain</fullName>
    </submittedName>
</protein>
<sequence length="95" mass="11219">MKKQNQTLLIILEESAFFSPEYYQIMTHQNVKYLKINCYSVIEVENVDEVYKELKIKTVLPIEIELRNEPWGDRHFAIKDPNGIGIDIVTYTEPE</sequence>
<dbReference type="Gene3D" id="3.30.720.110">
    <property type="match status" value="1"/>
</dbReference>
<dbReference type="InterPro" id="IPR029068">
    <property type="entry name" value="Glyas_Bleomycin-R_OHBP_Dase"/>
</dbReference>
<dbReference type="AlphaFoldDB" id="A0A376C1B1"/>
<name>A0A376C1B1_9FLAO</name>
<reference evidence="1 2" key="1">
    <citation type="submission" date="2018-06" db="EMBL/GenBank/DDBJ databases">
        <authorList>
            <consortium name="Pathogen Informatics"/>
            <person name="Doyle S."/>
        </authorList>
    </citation>
    <scope>NUCLEOTIDE SEQUENCE [LARGE SCALE GENOMIC DNA]</scope>
    <source>
        <strain evidence="1 2">NCTC11661</strain>
    </source>
</reference>
<evidence type="ECO:0000313" key="2">
    <source>
        <dbReference type="Proteomes" id="UP000255515"/>
    </source>
</evidence>
<dbReference type="Proteomes" id="UP000255515">
    <property type="component" value="Unassembled WGS sequence"/>
</dbReference>
<accession>A0A376C1B1</accession>
<dbReference type="SUPFAM" id="SSF54593">
    <property type="entry name" value="Glyoxalase/Bleomycin resistance protein/Dihydroxybiphenyl dioxygenase"/>
    <property type="match status" value="1"/>
</dbReference>
<organism evidence="1 2">
    <name type="scientific">Bergeyella zoohelcum</name>
    <dbReference type="NCBI Taxonomy" id="1015"/>
    <lineage>
        <taxon>Bacteria</taxon>
        <taxon>Pseudomonadati</taxon>
        <taxon>Bacteroidota</taxon>
        <taxon>Flavobacteriia</taxon>
        <taxon>Flavobacteriales</taxon>
        <taxon>Weeksellaceae</taxon>
        <taxon>Bergeyella</taxon>
    </lineage>
</organism>
<gene>
    <name evidence="1" type="ORF">NCTC11661_01205</name>
</gene>
<dbReference type="EMBL" id="UFTJ01000002">
    <property type="protein sequence ID" value="SSZ55806.1"/>
    <property type="molecule type" value="Genomic_DNA"/>
</dbReference>
<proteinExistence type="predicted"/>
<evidence type="ECO:0000313" key="1">
    <source>
        <dbReference type="EMBL" id="SSZ55806.1"/>
    </source>
</evidence>